<dbReference type="PANTHER" id="PTHR11132">
    <property type="entry name" value="SOLUTE CARRIER FAMILY 35"/>
    <property type="match status" value="1"/>
</dbReference>
<organism evidence="7 8">
    <name type="scientific">Setaria viridis</name>
    <name type="common">Green bristlegrass</name>
    <name type="synonym">Setaria italica subsp. viridis</name>
    <dbReference type="NCBI Taxonomy" id="4556"/>
    <lineage>
        <taxon>Eukaryota</taxon>
        <taxon>Viridiplantae</taxon>
        <taxon>Streptophyta</taxon>
        <taxon>Embryophyta</taxon>
        <taxon>Tracheophyta</taxon>
        <taxon>Spermatophyta</taxon>
        <taxon>Magnoliopsida</taxon>
        <taxon>Liliopsida</taxon>
        <taxon>Poales</taxon>
        <taxon>Poaceae</taxon>
        <taxon>PACMAD clade</taxon>
        <taxon>Panicoideae</taxon>
        <taxon>Panicodae</taxon>
        <taxon>Paniceae</taxon>
        <taxon>Cenchrinae</taxon>
        <taxon>Setaria</taxon>
    </lineage>
</organism>
<reference evidence="7" key="1">
    <citation type="submission" date="2019-03" db="EMBL/GenBank/DDBJ databases">
        <title>WGS assembly of Setaria viridis.</title>
        <authorList>
            <person name="Huang P."/>
            <person name="Jenkins J."/>
            <person name="Grimwood J."/>
            <person name="Barry K."/>
            <person name="Healey A."/>
            <person name="Mamidi S."/>
            <person name="Sreedasyam A."/>
            <person name="Shu S."/>
            <person name="Feldman M."/>
            <person name="Wu J."/>
            <person name="Yu Y."/>
            <person name="Chen C."/>
            <person name="Johnson J."/>
            <person name="Rokhsar D."/>
            <person name="Baxter I."/>
            <person name="Schmutz J."/>
            <person name="Brutnell T."/>
            <person name="Kellogg E."/>
        </authorList>
    </citation>
    <scope>NUCLEOTIDE SEQUENCE [LARGE SCALE GENOMIC DNA]</scope>
</reference>
<feature type="transmembrane region" description="Helical" evidence="5">
    <location>
        <begin position="299"/>
        <end position="317"/>
    </location>
</feature>
<dbReference type="InterPro" id="IPR004853">
    <property type="entry name" value="Sugar_P_trans_dom"/>
</dbReference>
<feature type="transmembrane region" description="Helical" evidence="5">
    <location>
        <begin position="271"/>
        <end position="292"/>
    </location>
</feature>
<feature type="domain" description="Sugar phosphate transporter" evidence="6">
    <location>
        <begin position="62"/>
        <end position="339"/>
    </location>
</feature>
<evidence type="ECO:0000256" key="4">
    <source>
        <dbReference type="ARBA" id="ARBA00023136"/>
    </source>
</evidence>
<keyword evidence="4 5" id="KW-0472">Membrane</keyword>
<sequence>MGVWDSILRGGGRRFIKRKDSDAGEAGRALEELRGSLYNDFHTSDGAKRQQQRFCGPIVALTFNFVVAVGIIMANKMVMGTVGFNFPVALSLIHYLFALVLMAVLKALYLLPIAPPSKSTPFSSLFALGAVMSFSTGLANISLKHNSVGFYQMAKIAVTPTIVVAEFILFQKKVSVRKVITLVVVSFGVAVATVTDLEFNFFGACVALAWIIPSAVNKILWSNLQQSGNWTALALMWKTTPITIFFFIVLMPLLDPPGLLSFKWDFKNSSAIIISALFGFLLQWSGALALGATSALAHVVLGQFKTIVIMLSGYLVFNSDPGFTSLCGAVIALAGMSVYTYLGMKESATNGRRNSLNSRQNSHLLKSKVIIDGEKQETRTVDSV</sequence>
<accession>A0A4V6DBI0</accession>
<keyword evidence="3 5" id="KW-1133">Transmembrane helix</keyword>
<gene>
    <name evidence="7" type="ORF">SEVIR_4G187600v2</name>
</gene>
<dbReference type="EMBL" id="CM016555">
    <property type="protein sequence ID" value="TKW21046.1"/>
    <property type="molecule type" value="Genomic_DNA"/>
</dbReference>
<feature type="transmembrane region" description="Helical" evidence="5">
    <location>
        <begin position="54"/>
        <end position="74"/>
    </location>
</feature>
<feature type="transmembrane region" description="Helical" evidence="5">
    <location>
        <begin position="179"/>
        <end position="195"/>
    </location>
</feature>
<evidence type="ECO:0000256" key="5">
    <source>
        <dbReference type="SAM" id="Phobius"/>
    </source>
</evidence>
<dbReference type="OMA" id="YRMAKIA"/>
<evidence type="ECO:0000259" key="6">
    <source>
        <dbReference type="Pfam" id="PF03151"/>
    </source>
</evidence>
<dbReference type="AlphaFoldDB" id="A0A4V6DBI0"/>
<comment type="subcellular location">
    <subcellularLocation>
        <location evidence="1">Membrane</location>
        <topology evidence="1">Multi-pass membrane protein</topology>
    </subcellularLocation>
</comment>
<dbReference type="Gramene" id="TKW21046">
    <property type="protein sequence ID" value="TKW21046"/>
    <property type="gene ID" value="SEVIR_4G187600v2"/>
</dbReference>
<feature type="transmembrane region" description="Helical" evidence="5">
    <location>
        <begin position="323"/>
        <end position="342"/>
    </location>
</feature>
<evidence type="ECO:0000313" key="7">
    <source>
        <dbReference type="EMBL" id="TKW21046.1"/>
    </source>
</evidence>
<dbReference type="GO" id="GO:0016020">
    <property type="term" value="C:membrane"/>
    <property type="evidence" value="ECO:0007669"/>
    <property type="project" value="UniProtKB-SubCell"/>
</dbReference>
<feature type="transmembrane region" description="Helical" evidence="5">
    <location>
        <begin position="86"/>
        <end position="110"/>
    </location>
</feature>
<dbReference type="Pfam" id="PF03151">
    <property type="entry name" value="TPT"/>
    <property type="match status" value="1"/>
</dbReference>
<evidence type="ECO:0000256" key="3">
    <source>
        <dbReference type="ARBA" id="ARBA00022989"/>
    </source>
</evidence>
<name>A0A4V6DBI0_SETVI</name>
<feature type="transmembrane region" description="Helical" evidence="5">
    <location>
        <begin position="149"/>
        <end position="170"/>
    </location>
</feature>
<feature type="transmembrane region" description="Helical" evidence="5">
    <location>
        <begin position="122"/>
        <end position="143"/>
    </location>
</feature>
<evidence type="ECO:0000256" key="1">
    <source>
        <dbReference type="ARBA" id="ARBA00004141"/>
    </source>
</evidence>
<dbReference type="Proteomes" id="UP000298652">
    <property type="component" value="Chromosome 4"/>
</dbReference>
<protein>
    <recommendedName>
        <fullName evidence="6">Sugar phosphate transporter domain-containing protein</fullName>
    </recommendedName>
</protein>
<evidence type="ECO:0000256" key="2">
    <source>
        <dbReference type="ARBA" id="ARBA00022692"/>
    </source>
</evidence>
<feature type="transmembrane region" description="Helical" evidence="5">
    <location>
        <begin position="232"/>
        <end position="251"/>
    </location>
</feature>
<evidence type="ECO:0000313" key="8">
    <source>
        <dbReference type="Proteomes" id="UP000298652"/>
    </source>
</evidence>
<proteinExistence type="predicted"/>
<dbReference type="InterPro" id="IPR050186">
    <property type="entry name" value="TPT_transporter"/>
</dbReference>
<keyword evidence="8" id="KW-1185">Reference proteome</keyword>
<keyword evidence="2 5" id="KW-0812">Transmembrane</keyword>
<feature type="transmembrane region" description="Helical" evidence="5">
    <location>
        <begin position="201"/>
        <end position="220"/>
    </location>
</feature>